<dbReference type="InterPro" id="IPR025178">
    <property type="entry name" value="Lnb_N"/>
</dbReference>
<dbReference type="Pfam" id="PF25224">
    <property type="entry name" value="DUF7842"/>
    <property type="match status" value="1"/>
</dbReference>
<dbReference type="Pfam" id="PF25225">
    <property type="entry name" value="DUF7843"/>
    <property type="match status" value="1"/>
</dbReference>
<dbReference type="OrthoDB" id="9759948at2"/>
<evidence type="ECO:0000259" key="4">
    <source>
        <dbReference type="Pfam" id="PF25225"/>
    </source>
</evidence>
<reference evidence="6" key="1">
    <citation type="submission" date="2016-10" db="EMBL/GenBank/DDBJ databases">
        <authorList>
            <person name="Varghese N."/>
            <person name="Submissions S."/>
        </authorList>
    </citation>
    <scope>NUCLEOTIDE SEQUENCE [LARGE SCALE GENOMIC DNA]</scope>
    <source>
        <strain evidence="6">CGMCC 1.10228</strain>
    </source>
</reference>
<dbReference type="Pfam" id="PF13387">
    <property type="entry name" value="Lnb_N"/>
    <property type="match status" value="1"/>
</dbReference>
<evidence type="ECO:0000259" key="3">
    <source>
        <dbReference type="Pfam" id="PF25224"/>
    </source>
</evidence>
<feature type="domain" description="DUF7843" evidence="4">
    <location>
        <begin position="32"/>
        <end position="108"/>
    </location>
</feature>
<feature type="domain" description="Lnb N-terminal periplasmic" evidence="1">
    <location>
        <begin position="120"/>
        <end position="290"/>
    </location>
</feature>
<gene>
    <name evidence="5" type="ORF">SAMN04488136_108149</name>
</gene>
<name>A0A1G7ZU57_9VIBR</name>
<evidence type="ECO:0000259" key="2">
    <source>
        <dbReference type="Pfam" id="PF25222"/>
    </source>
</evidence>
<sequence>MKLSKTIQTLSIATGLCFSPFCFSSQTLDAASLSYQPYWLKLGHYLPALRTDYKSTVDSPEFFLAPDGKTNPKSELRATINALYNANAQQTQEMRCKFPARYTWLESQLGRTAKLHCPELDKWEQVIDPAGMTLVFPTAFMNNPSSMFGHTLLRVDAKDQTRNKELVAFAINFAAEPNGEDNAALYALKGIFGSYPGRFTVMPYYRKVREYNDMESRDIWEYKLNLTADEVHRVLLHLWEMQHAEFDYYFFDENCSYQLLALIQLARDDLALVDKFPVEAIPSDTVGALADAGLLDTPKYRAAFGTRLLHQVEELDPAMYEAAKRAKQGFYPSSDTFTPSERAAILEFAYEWLNYEFYDDVLEREPTAKQLTALLKERSKISVSSPFTPVPIPEISPEKGHGSSRAGIGYQVNKDASDQTIFEWRGSYHDLLDSQDGFIPGAQISFVDTQVSVEDSHVRLDRLYLVDAMALAPSNKVFDSWAWNIRAGFDRQPNRNEMEGRGFALGGYGKAWGDARTLHTYTLFGAEFSSGELTDDHISTGIGAEAGAFLQVGKQNRLGIQGQYYALLNSDASQHAELKGEWQFSFARDWGIRSQIRYQYWGDYEMSARVMGYFYY</sequence>
<organism evidence="5 6">
    <name type="scientific">Vibrio xiamenensis</name>
    <dbReference type="NCBI Taxonomy" id="861298"/>
    <lineage>
        <taxon>Bacteria</taxon>
        <taxon>Pseudomonadati</taxon>
        <taxon>Pseudomonadota</taxon>
        <taxon>Gammaproteobacteria</taxon>
        <taxon>Vibrionales</taxon>
        <taxon>Vibrionaceae</taxon>
        <taxon>Vibrio</taxon>
    </lineage>
</organism>
<dbReference type="RefSeq" id="WP_093272456.1">
    <property type="nucleotide sequence ID" value="NZ_FNDD01000008.1"/>
</dbReference>
<evidence type="ECO:0000259" key="1">
    <source>
        <dbReference type="Pfam" id="PF13387"/>
    </source>
</evidence>
<accession>A0A1G7ZU57</accession>
<evidence type="ECO:0000313" key="5">
    <source>
        <dbReference type="EMBL" id="SDH11680.1"/>
    </source>
</evidence>
<feature type="domain" description="DUF7842" evidence="3">
    <location>
        <begin position="299"/>
        <end position="384"/>
    </location>
</feature>
<dbReference type="STRING" id="861298.SAMN04488136_108149"/>
<protein>
    <submittedName>
        <fullName evidence="5">Uncharacterized protein</fullName>
    </submittedName>
</protein>
<dbReference type="Pfam" id="PF25222">
    <property type="entry name" value="DUF7840"/>
    <property type="match status" value="1"/>
</dbReference>
<dbReference type="InterPro" id="IPR057162">
    <property type="entry name" value="DUF7840"/>
</dbReference>
<dbReference type="Proteomes" id="UP000198854">
    <property type="component" value="Unassembled WGS sequence"/>
</dbReference>
<evidence type="ECO:0000313" key="6">
    <source>
        <dbReference type="Proteomes" id="UP000198854"/>
    </source>
</evidence>
<keyword evidence="6" id="KW-1185">Reference proteome</keyword>
<dbReference type="InterPro" id="IPR057164">
    <property type="entry name" value="DUF7842"/>
</dbReference>
<dbReference type="EMBL" id="FNDD01000008">
    <property type="protein sequence ID" value="SDH11680.1"/>
    <property type="molecule type" value="Genomic_DNA"/>
</dbReference>
<dbReference type="InterPro" id="IPR057165">
    <property type="entry name" value="DUF7843"/>
</dbReference>
<dbReference type="AlphaFoldDB" id="A0A1G7ZU57"/>
<proteinExistence type="predicted"/>
<feature type="domain" description="DUF7840" evidence="2">
    <location>
        <begin position="395"/>
        <end position="615"/>
    </location>
</feature>